<comment type="caution">
    <text evidence="2">The sequence shown here is derived from an EMBL/GenBank/DDBJ whole genome shotgun (WGS) entry which is preliminary data.</text>
</comment>
<evidence type="ECO:0000313" key="2">
    <source>
        <dbReference type="EMBL" id="GFS85190.1"/>
    </source>
</evidence>
<proteinExistence type="predicted"/>
<feature type="region of interest" description="Disordered" evidence="1">
    <location>
        <begin position="68"/>
        <end position="124"/>
    </location>
</feature>
<accession>A0A8X6MZD8</accession>
<dbReference type="Proteomes" id="UP000887013">
    <property type="component" value="Unassembled WGS sequence"/>
</dbReference>
<dbReference type="EMBL" id="BMAW01003722">
    <property type="protein sequence ID" value="GFS85190.1"/>
    <property type="molecule type" value="Genomic_DNA"/>
</dbReference>
<feature type="compositionally biased region" description="Basic and acidic residues" evidence="1">
    <location>
        <begin position="113"/>
        <end position="124"/>
    </location>
</feature>
<evidence type="ECO:0000313" key="3">
    <source>
        <dbReference type="Proteomes" id="UP000887013"/>
    </source>
</evidence>
<evidence type="ECO:0000256" key="1">
    <source>
        <dbReference type="SAM" id="MobiDB-lite"/>
    </source>
</evidence>
<sequence>MYHQIVLEPNTCYPIPASMHYILMTIQKTVFDTHVMPETVLPTLLQNSFHLGDFRKTKDYHQKAYKLLPRTPAHPPADERPTNTCLDKRHTSLPMTKNPFEVPSRYKKYGSPRPRDEFRDPFPT</sequence>
<dbReference type="OrthoDB" id="6470480at2759"/>
<keyword evidence="3" id="KW-1185">Reference proteome</keyword>
<protein>
    <submittedName>
        <fullName evidence="2">Uncharacterized protein</fullName>
    </submittedName>
</protein>
<feature type="compositionally biased region" description="Basic and acidic residues" evidence="1">
    <location>
        <begin position="76"/>
        <end position="90"/>
    </location>
</feature>
<dbReference type="AlphaFoldDB" id="A0A8X6MZD8"/>
<reference evidence="2" key="1">
    <citation type="submission" date="2020-08" db="EMBL/GenBank/DDBJ databases">
        <title>Multicomponent nature underlies the extraordinary mechanical properties of spider dragline silk.</title>
        <authorList>
            <person name="Kono N."/>
            <person name="Nakamura H."/>
            <person name="Mori M."/>
            <person name="Yoshida Y."/>
            <person name="Ohtoshi R."/>
            <person name="Malay A.D."/>
            <person name="Moran D.A.P."/>
            <person name="Tomita M."/>
            <person name="Numata K."/>
            <person name="Arakawa K."/>
        </authorList>
    </citation>
    <scope>NUCLEOTIDE SEQUENCE</scope>
</reference>
<gene>
    <name evidence="2" type="ORF">NPIL_379321</name>
</gene>
<name>A0A8X6MZD8_NEPPI</name>
<organism evidence="2 3">
    <name type="scientific">Nephila pilipes</name>
    <name type="common">Giant wood spider</name>
    <name type="synonym">Nephila maculata</name>
    <dbReference type="NCBI Taxonomy" id="299642"/>
    <lineage>
        <taxon>Eukaryota</taxon>
        <taxon>Metazoa</taxon>
        <taxon>Ecdysozoa</taxon>
        <taxon>Arthropoda</taxon>
        <taxon>Chelicerata</taxon>
        <taxon>Arachnida</taxon>
        <taxon>Araneae</taxon>
        <taxon>Araneomorphae</taxon>
        <taxon>Entelegynae</taxon>
        <taxon>Araneoidea</taxon>
        <taxon>Nephilidae</taxon>
        <taxon>Nephila</taxon>
    </lineage>
</organism>